<dbReference type="InterPro" id="IPR001251">
    <property type="entry name" value="CRAL-TRIO_dom"/>
</dbReference>
<accession>A0AAW2Z731</accession>
<dbReference type="PROSITE" id="PS50191">
    <property type="entry name" value="CRAL_TRIO"/>
    <property type="match status" value="1"/>
</dbReference>
<name>A0AAW2Z731_9EUKA</name>
<reference evidence="2 3" key="1">
    <citation type="submission" date="2024-03" db="EMBL/GenBank/DDBJ databases">
        <title>The Acrasis kona genome and developmental transcriptomes reveal deep origins of eukaryotic multicellular pathways.</title>
        <authorList>
            <person name="Sheikh S."/>
            <person name="Fu C.-J."/>
            <person name="Brown M.W."/>
            <person name="Baldauf S.L."/>
        </authorList>
    </citation>
    <scope>NUCLEOTIDE SEQUENCE [LARGE SCALE GENOMIC DNA]</scope>
    <source>
        <strain evidence="2 3">ATCC MYA-3509</strain>
    </source>
</reference>
<evidence type="ECO:0000259" key="1">
    <source>
        <dbReference type="PROSITE" id="PS50191"/>
    </source>
</evidence>
<dbReference type="PANTHER" id="PTHR46590:SF1">
    <property type="entry name" value="PHOSPHATIDYLINOSITOL TRANSFER PROTEIN CSR1"/>
    <property type="match status" value="1"/>
</dbReference>
<keyword evidence="3" id="KW-1185">Reference proteome</keyword>
<dbReference type="Gene3D" id="3.40.525.10">
    <property type="entry name" value="CRAL-TRIO lipid binding domain"/>
    <property type="match status" value="1"/>
</dbReference>
<dbReference type="Pfam" id="PF00650">
    <property type="entry name" value="CRAL_TRIO"/>
    <property type="match status" value="1"/>
</dbReference>
<proteinExistence type="predicted"/>
<dbReference type="InterPro" id="IPR052432">
    <property type="entry name" value="PITP/CRAL-TRIO"/>
</dbReference>
<organism evidence="2 3">
    <name type="scientific">Acrasis kona</name>
    <dbReference type="NCBI Taxonomy" id="1008807"/>
    <lineage>
        <taxon>Eukaryota</taxon>
        <taxon>Discoba</taxon>
        <taxon>Heterolobosea</taxon>
        <taxon>Tetramitia</taxon>
        <taxon>Eutetramitia</taxon>
        <taxon>Acrasidae</taxon>
        <taxon>Acrasis</taxon>
    </lineage>
</organism>
<evidence type="ECO:0000313" key="2">
    <source>
        <dbReference type="EMBL" id="KAL0485214.1"/>
    </source>
</evidence>
<sequence>MTEPTVPTSRTDAEEQKLKLLNEEQRSVFEKISQEYADRYGRSDEEIQDWQLCLNVHCLLKFCTARNFVYEDVKSLIDDWSVQIQWRLSAKPHLITRSQVENELDTTKAFWHGFDKEGRPIAVIRAHKHVVADRDYDECVLFALYTAEKGLNLMREKGVERYNIVYDAGQFGYKNFDLALSKDMFKLMSYYAETLNNVYVLNANWVYRTILKIVKPFMDPVTFSKIKLLEDPNNLFDYVSRDQILVEHGGNDTSDIQSSNL</sequence>
<dbReference type="PANTHER" id="PTHR46590">
    <property type="entry name" value="PHOSPHATIDYLINOSITOL TRANSFER PROTEIN CSR1-RELATED"/>
    <property type="match status" value="1"/>
</dbReference>
<dbReference type="EMBL" id="JAOPGA020001119">
    <property type="protein sequence ID" value="KAL0485214.1"/>
    <property type="molecule type" value="Genomic_DNA"/>
</dbReference>
<dbReference type="SUPFAM" id="SSF52087">
    <property type="entry name" value="CRAL/TRIO domain"/>
    <property type="match status" value="1"/>
</dbReference>
<dbReference type="AlphaFoldDB" id="A0AAW2Z731"/>
<feature type="domain" description="CRAL-TRIO" evidence="1">
    <location>
        <begin position="99"/>
        <end position="256"/>
    </location>
</feature>
<protein>
    <submittedName>
        <fullName evidence="2">Phosphatidylinositol transfer protein</fullName>
    </submittedName>
</protein>
<comment type="caution">
    <text evidence="2">The sequence shown here is derived from an EMBL/GenBank/DDBJ whole genome shotgun (WGS) entry which is preliminary data.</text>
</comment>
<gene>
    <name evidence="2" type="ORF">AKO1_004253</name>
</gene>
<dbReference type="Proteomes" id="UP001431209">
    <property type="component" value="Unassembled WGS sequence"/>
</dbReference>
<dbReference type="SMART" id="SM00516">
    <property type="entry name" value="SEC14"/>
    <property type="match status" value="1"/>
</dbReference>
<dbReference type="InterPro" id="IPR036865">
    <property type="entry name" value="CRAL-TRIO_dom_sf"/>
</dbReference>
<evidence type="ECO:0000313" key="3">
    <source>
        <dbReference type="Proteomes" id="UP001431209"/>
    </source>
</evidence>
<dbReference type="CDD" id="cd00170">
    <property type="entry name" value="SEC14"/>
    <property type="match status" value="1"/>
</dbReference>